<evidence type="ECO:0000256" key="3">
    <source>
        <dbReference type="SAM" id="MobiDB-lite"/>
    </source>
</evidence>
<dbReference type="EMBL" id="MUJZ01033852">
    <property type="protein sequence ID" value="OTF77209.1"/>
    <property type="molecule type" value="Genomic_DNA"/>
</dbReference>
<organism evidence="4 5">
    <name type="scientific">Euroglyphus maynei</name>
    <name type="common">Mayne's house dust mite</name>
    <dbReference type="NCBI Taxonomy" id="6958"/>
    <lineage>
        <taxon>Eukaryota</taxon>
        <taxon>Metazoa</taxon>
        <taxon>Ecdysozoa</taxon>
        <taxon>Arthropoda</taxon>
        <taxon>Chelicerata</taxon>
        <taxon>Arachnida</taxon>
        <taxon>Acari</taxon>
        <taxon>Acariformes</taxon>
        <taxon>Sarcoptiformes</taxon>
        <taxon>Astigmata</taxon>
        <taxon>Psoroptidia</taxon>
        <taxon>Analgoidea</taxon>
        <taxon>Pyroglyphidae</taxon>
        <taxon>Pyroglyphinae</taxon>
        <taxon>Euroglyphus</taxon>
    </lineage>
</organism>
<dbReference type="PROSITE" id="PS51375">
    <property type="entry name" value="PPR"/>
    <property type="match status" value="2"/>
</dbReference>
<keyword evidence="4" id="KW-0687">Ribonucleoprotein</keyword>
<keyword evidence="4" id="KW-0689">Ribosomal protein</keyword>
<dbReference type="PANTHER" id="PTHR47936:SF1">
    <property type="entry name" value="PENTATRICOPEPTIDE REPEAT-CONTAINING PROTEIN GUN1, CHLOROPLASTIC"/>
    <property type="match status" value="1"/>
</dbReference>
<feature type="repeat" description="PPR" evidence="2">
    <location>
        <begin position="82"/>
        <end position="116"/>
    </location>
</feature>
<feature type="region of interest" description="Disordered" evidence="3">
    <location>
        <begin position="1"/>
        <end position="20"/>
    </location>
</feature>
<dbReference type="Proteomes" id="UP000194236">
    <property type="component" value="Unassembled WGS sequence"/>
</dbReference>
<proteinExistence type="predicted"/>
<dbReference type="AlphaFoldDB" id="A0A1Y3B8N6"/>
<keyword evidence="1" id="KW-0677">Repeat</keyword>
<accession>A0A1Y3B8N6</accession>
<comment type="caution">
    <text evidence="4">The sequence shown here is derived from an EMBL/GenBank/DDBJ whole genome shotgun (WGS) entry which is preliminary data.</text>
</comment>
<feature type="compositionally biased region" description="Basic and acidic residues" evidence="3">
    <location>
        <begin position="1"/>
        <end position="11"/>
    </location>
</feature>
<dbReference type="InterPro" id="IPR002885">
    <property type="entry name" value="PPR_rpt"/>
</dbReference>
<dbReference type="NCBIfam" id="TIGR00756">
    <property type="entry name" value="PPR"/>
    <property type="match status" value="2"/>
</dbReference>
<protein>
    <submittedName>
        <fullName evidence="4">40S ribosomal protein S6-like protein</fullName>
    </submittedName>
</protein>
<name>A0A1Y3B8N6_EURMA</name>
<evidence type="ECO:0000256" key="2">
    <source>
        <dbReference type="PROSITE-ProRule" id="PRU00708"/>
    </source>
</evidence>
<dbReference type="Pfam" id="PF13041">
    <property type="entry name" value="PPR_2"/>
    <property type="match status" value="1"/>
</dbReference>
<feature type="repeat" description="PPR" evidence="2">
    <location>
        <begin position="368"/>
        <end position="402"/>
    </location>
</feature>
<evidence type="ECO:0000256" key="1">
    <source>
        <dbReference type="ARBA" id="ARBA00022737"/>
    </source>
</evidence>
<dbReference type="InterPro" id="IPR011990">
    <property type="entry name" value="TPR-like_helical_dom_sf"/>
</dbReference>
<keyword evidence="5" id="KW-1185">Reference proteome</keyword>
<dbReference type="PANTHER" id="PTHR47936">
    <property type="entry name" value="PPR_LONG DOMAIN-CONTAINING PROTEIN"/>
    <property type="match status" value="1"/>
</dbReference>
<dbReference type="OrthoDB" id="185373at2759"/>
<evidence type="ECO:0000313" key="5">
    <source>
        <dbReference type="Proteomes" id="UP000194236"/>
    </source>
</evidence>
<sequence length="547" mass="63818">MSFGDLVEKQSTKNSKRLSLKSERFANDPDGFDQLEIKRGIKISLPGYERIIEELYRKRPRNLTRLLETYRAMVYEDRYQPSRNIYTMLINACAQAGYTRKAFELFNEMKRYEYRPTRAMVTALFNACANCPIDCGKSSDYGLNQAIELRKELDSNGYHYNLTQYNVMIKTFALFGDQKNVDVTMAQMKRHRILPNLDTYCMLLMGAIQHSQNGLYIATNLMRKILVQKNIALNVAPFNLFLRSIRDCRFESEALVAQLVDHLNRPGLVPQTSANKLPAPQSISIDNLPNLLINDNSAIVSIDFQSLESATNRFLLFGGIDGFLRLMNYRKVEPNLKTFTLMAELLADDNECFEKIRDALDRYNLRPDVCLYNVLIKIYAKHKNREKCEQMIREMQKEQQRPDIMTFGALAFACVRTNDARKFLKEMEQCPIRPNNNIMGTLINLACGHEDLFYVRFLLSYMDKRNIKLSVIDIERIEIMLNNYHEQIVKADRNNQPMPEKIRHLVAEVRRQFRQMLKNTTIEIDTNVWSQWEQADHNAQNIKQRSS</sequence>
<dbReference type="GO" id="GO:0005840">
    <property type="term" value="C:ribosome"/>
    <property type="evidence" value="ECO:0007669"/>
    <property type="project" value="UniProtKB-KW"/>
</dbReference>
<reference evidence="4 5" key="1">
    <citation type="submission" date="2017-03" db="EMBL/GenBank/DDBJ databases">
        <title>Genome Survey of Euroglyphus maynei.</title>
        <authorList>
            <person name="Arlian L.G."/>
            <person name="Morgan M.S."/>
            <person name="Rider S.D."/>
        </authorList>
    </citation>
    <scope>NUCLEOTIDE SEQUENCE [LARGE SCALE GENOMIC DNA]</scope>
    <source>
        <strain evidence="4">Arlian Lab</strain>
        <tissue evidence="4">Whole body</tissue>
    </source>
</reference>
<feature type="non-terminal residue" evidence="4">
    <location>
        <position position="547"/>
    </location>
</feature>
<dbReference type="Pfam" id="PF13812">
    <property type="entry name" value="PPR_3"/>
    <property type="match status" value="2"/>
</dbReference>
<evidence type="ECO:0000313" key="4">
    <source>
        <dbReference type="EMBL" id="OTF77209.1"/>
    </source>
</evidence>
<dbReference type="Gene3D" id="1.25.40.10">
    <property type="entry name" value="Tetratricopeptide repeat domain"/>
    <property type="match status" value="3"/>
</dbReference>
<gene>
    <name evidence="4" type="ORF">BLA29_003121</name>
</gene>